<keyword evidence="6 7" id="KW-0206">Cytoskeleton</keyword>
<feature type="compositionally biased region" description="Basic residues" evidence="8">
    <location>
        <begin position="562"/>
        <end position="575"/>
    </location>
</feature>
<feature type="compositionally biased region" description="Polar residues" evidence="8">
    <location>
        <begin position="2245"/>
        <end position="2263"/>
    </location>
</feature>
<name>A0A452H9G2_9SAUR</name>
<feature type="compositionally biased region" description="Basic and acidic residues" evidence="8">
    <location>
        <begin position="1621"/>
        <end position="1635"/>
    </location>
</feature>
<feature type="region of interest" description="Disordered" evidence="8">
    <location>
        <begin position="1612"/>
        <end position="1635"/>
    </location>
</feature>
<evidence type="ECO:0000256" key="7">
    <source>
        <dbReference type="RuleBase" id="RU000686"/>
    </source>
</evidence>
<evidence type="ECO:0000256" key="4">
    <source>
        <dbReference type="ARBA" id="ARBA00022701"/>
    </source>
</evidence>
<comment type="subcellular location">
    <subcellularLocation>
        <location evidence="1 7">Cytoplasm</location>
        <location evidence="1 7">Cytoskeleton</location>
    </subcellularLocation>
</comment>
<dbReference type="InterPro" id="IPR001084">
    <property type="entry name" value="MAP_tubulin-bd_rpt"/>
</dbReference>
<feature type="compositionally biased region" description="Basic and acidic residues" evidence="8">
    <location>
        <begin position="1180"/>
        <end position="1191"/>
    </location>
</feature>
<feature type="compositionally biased region" description="Low complexity" evidence="8">
    <location>
        <begin position="1963"/>
        <end position="1986"/>
    </location>
</feature>
<feature type="compositionally biased region" description="Polar residues" evidence="8">
    <location>
        <begin position="2013"/>
        <end position="2027"/>
    </location>
</feature>
<feature type="region of interest" description="Disordered" evidence="8">
    <location>
        <begin position="1"/>
        <end position="21"/>
    </location>
</feature>
<dbReference type="STRING" id="38772.ENSGAGP00000011220"/>
<feature type="compositionally biased region" description="Basic and acidic residues" evidence="8">
    <location>
        <begin position="1819"/>
        <end position="1835"/>
    </location>
</feature>
<dbReference type="Ensembl" id="ENSGAGT00000012852.1">
    <property type="protein sequence ID" value="ENSGAGP00000011220.1"/>
    <property type="gene ID" value="ENSGAGG00000008671.1"/>
</dbReference>
<feature type="compositionally biased region" description="Polar residues" evidence="8">
    <location>
        <begin position="2429"/>
        <end position="2443"/>
    </location>
</feature>
<feature type="compositionally biased region" description="Polar residues" evidence="8">
    <location>
        <begin position="1169"/>
        <end position="1178"/>
    </location>
</feature>
<evidence type="ECO:0000256" key="5">
    <source>
        <dbReference type="ARBA" id="ARBA00022737"/>
    </source>
</evidence>
<feature type="region of interest" description="Disordered" evidence="8">
    <location>
        <begin position="616"/>
        <end position="661"/>
    </location>
</feature>
<evidence type="ECO:0000313" key="9">
    <source>
        <dbReference type="Ensembl" id="ENSGAGP00000011220.1"/>
    </source>
</evidence>
<feature type="compositionally biased region" description="Basic and acidic residues" evidence="8">
    <location>
        <begin position="616"/>
        <end position="628"/>
    </location>
</feature>
<feature type="compositionally biased region" description="Basic and acidic residues" evidence="8">
    <location>
        <begin position="1155"/>
        <end position="1168"/>
    </location>
</feature>
<reference evidence="9" key="3">
    <citation type="submission" date="2025-09" db="UniProtKB">
        <authorList>
            <consortium name="Ensembl"/>
        </authorList>
    </citation>
    <scope>IDENTIFICATION</scope>
</reference>
<feature type="region of interest" description="Disordered" evidence="8">
    <location>
        <begin position="785"/>
        <end position="874"/>
    </location>
</feature>
<dbReference type="GO" id="GO:0005874">
    <property type="term" value="C:microtubule"/>
    <property type="evidence" value="ECO:0007669"/>
    <property type="project" value="UniProtKB-KW"/>
</dbReference>
<feature type="compositionally biased region" description="Polar residues" evidence="8">
    <location>
        <begin position="1484"/>
        <end position="1498"/>
    </location>
</feature>
<evidence type="ECO:0000313" key="10">
    <source>
        <dbReference type="Proteomes" id="UP000291020"/>
    </source>
</evidence>
<feature type="compositionally biased region" description="Basic and acidic residues" evidence="8">
    <location>
        <begin position="1503"/>
        <end position="1514"/>
    </location>
</feature>
<feature type="compositionally biased region" description="Basic and acidic residues" evidence="8">
    <location>
        <begin position="636"/>
        <end position="648"/>
    </location>
</feature>
<feature type="region of interest" description="Disordered" evidence="8">
    <location>
        <begin position="276"/>
        <end position="309"/>
    </location>
</feature>
<keyword evidence="10" id="KW-1185">Reference proteome</keyword>
<keyword evidence="3" id="KW-0597">Phosphoprotein</keyword>
<evidence type="ECO:0000256" key="3">
    <source>
        <dbReference type="ARBA" id="ARBA00022553"/>
    </source>
</evidence>
<feature type="compositionally biased region" description="Basic and acidic residues" evidence="8">
    <location>
        <begin position="1035"/>
        <end position="1052"/>
    </location>
</feature>
<feature type="compositionally biased region" description="Polar residues" evidence="8">
    <location>
        <begin position="651"/>
        <end position="661"/>
    </location>
</feature>
<feature type="compositionally biased region" description="Basic and acidic residues" evidence="8">
    <location>
        <begin position="850"/>
        <end position="861"/>
    </location>
</feature>
<feature type="compositionally biased region" description="Basic and acidic residues" evidence="8">
    <location>
        <begin position="436"/>
        <end position="452"/>
    </location>
</feature>
<feature type="compositionally biased region" description="Basic and acidic residues" evidence="8">
    <location>
        <begin position="2028"/>
        <end position="2044"/>
    </location>
</feature>
<keyword evidence="4 7" id="KW-0493">Microtubule</keyword>
<keyword evidence="2 7" id="KW-0963">Cytoplasm</keyword>
<dbReference type="GO" id="GO:0031175">
    <property type="term" value="P:neuron projection development"/>
    <property type="evidence" value="ECO:0007669"/>
    <property type="project" value="TreeGrafter"/>
</dbReference>
<dbReference type="PROSITE" id="PS00229">
    <property type="entry name" value="TAU_MAP_1"/>
    <property type="match status" value="3"/>
</dbReference>
<feature type="region of interest" description="Disordered" evidence="8">
    <location>
        <begin position="436"/>
        <end position="508"/>
    </location>
</feature>
<feature type="compositionally biased region" description="Basic and acidic residues" evidence="8">
    <location>
        <begin position="812"/>
        <end position="822"/>
    </location>
</feature>
<feature type="region of interest" description="Disordered" evidence="8">
    <location>
        <begin position="526"/>
        <end position="587"/>
    </location>
</feature>
<protein>
    <recommendedName>
        <fullName evidence="7">Microtubule-associated protein</fullName>
    </recommendedName>
</protein>
<feature type="compositionally biased region" description="Low complexity" evidence="8">
    <location>
        <begin position="276"/>
        <end position="286"/>
    </location>
</feature>
<feature type="compositionally biased region" description="Basic and acidic residues" evidence="8">
    <location>
        <begin position="1924"/>
        <end position="1936"/>
    </location>
</feature>
<accession>A0A452H9G2</accession>
<feature type="region of interest" description="Disordered" evidence="8">
    <location>
        <begin position="1119"/>
        <end position="1199"/>
    </location>
</feature>
<feature type="region of interest" description="Disordered" evidence="8">
    <location>
        <begin position="2399"/>
        <end position="2461"/>
    </location>
</feature>
<reference evidence="9" key="2">
    <citation type="submission" date="2025-08" db="UniProtKB">
        <authorList>
            <consortium name="Ensembl"/>
        </authorList>
    </citation>
    <scope>IDENTIFICATION</scope>
</reference>
<feature type="region of interest" description="Disordered" evidence="8">
    <location>
        <begin position="1661"/>
        <end position="1689"/>
    </location>
</feature>
<dbReference type="PANTHER" id="PTHR11501:SF16">
    <property type="entry name" value="MICROTUBULE-ASSOCIATED PROTEIN 4"/>
    <property type="match status" value="1"/>
</dbReference>
<sequence length="2461" mass="266324">MADFDHNLSLADALTEPPAEIEEEVKRDFIATLEAEKFDDVVGETVGKTDYIPLLDDDDDAKAGSQEPKSKPHTDGGQVESTSAVGPAVLENGDHGTEDDSTVFPREITDEKMSYKEFLDRNETWAVDDRDLCFEPQSIFRPMEGTEPFRMHREDVLCDLLLRPSEMETRLPFTEHFEASEEVHAPHAAMMVPELPSLGSPYSPAEVIDPSAFITLDSTTESLLNIEAPARVTVPEENWLGAEHAVEELDESSFVEPPEPTRITDAAEKYLPGSPVAAAPAAVPPALTEPTGETKATDTPQVEPTESVPVMGDESVPIVEELMVFEPSVEQHKSAVNEPPTVLSAPTVVMEQKMTVTEASTLGADSTPVLENVEENKLSPSKHTEHLLKPNEELPELAVPVEAKEPLTLIEIKETLPEKTAPAADLTIVETLKEEAELSHAHHTEPPQKKSPLEPTGVPTAQVRQANKSSDRRFGRAKPAAVPGADVPEELLVGLPEQKSTDPKADPFSMAELGWVSGTFSRTRAPHKKAAGQLLSMPPEFVESQRDVPRESWDSEGSPVIVKKKKKKQKQKRNQQPRTMELGDENVEVSKAPKVPLFAAELQKPDVPFVLPAEGVKEHSAHSREGQRKGTSNVLRDAKAGTESHLVDDQNFISSPTAGQQSLKTEGPFKFLLDAKAGEVMKQEEMKADSLFQSKSKNKQVPMEKLECKAEHTKMGDPSSALTQTKPIEISFIDKNKKIECEHSDLEVSLSKGINLNKVETPLETKPVEINLIDENKEIKCTSHKHVAADETVPSEVQTPGGILMGEKPKKRSSDEKSRKAENGFSKQPAVLEIKTDTTNLPAAAKRVNKTKETDSFDKSQETGSITSEPPLETATDITKVPLIALVSDKPKEGIAGQNKKADFSFSEQPFVLETKTDTAKLHAPAETVDITNIGFTDKSKQIGFDHPAVTDPSMALVTDKPKKRGGDGKNKKVKNSSEQPVLMEVEIDPDKLPAVVKTAGKTKEIIFTDEDKEPGVAIAEHSLEDMTGPSTAKVAEKPKKRTSDGKNKKAEKGYFEQPFFLEAKEDTSSLPTVMEKDDKTKKVSFIDKGKETDFTTADHLLEGATATMEVQGPITTLVTEEPKNGITGKSEKAEFSISEQPDVAKLPASAETISKTKEDSLMDKSKETGFTTDSSRALMSDKPKEKGSDRKGKKVGKSSFEQPFLLETKIDTSKLPTVVEKAEKMKEMGFADIGKEPIFTTTEHQLENLTDTTKVQVPTMKLITEKPKIKESNEKSFFEQLVPSDYKMDTAQSETLTKTKETPFSDKGKETDFTTLEHLLEDIRDTAKAHIPMTELVADKPKKRCSDGKSKKIENTAEHLAVLEAKTDSIKLPAVLKEANKIKETHSTDKGQETQFTISEHLLENITDTAKIQTPITPLVTGKPEETNKGNSTKADVHLEKPFLLETKVDAATLPGGADEIVDKTEAISSTDESQVAGFTILEHQTMTDPSPALVTNKSKKRGNDGKNREAKNASEQPVLLETKTDKSKIQPPIVTDLEYQMEEMGLVDENQNIKNFPSKHQMLWDNKGHLFTPFTQSGAVGVDRVGKASIFPEYPVKDEGWKVPVPPAVVLEGTNKESSTSDKREENKHSHYEHSVTLEGEDAGVQAFTSVKEGDKIKVTSAGDKKKKGKWPSLDSPVKQDAKAGRDEVHTSILAEIDDKEISTECASLEHLVKETDAMKRTIPTDAKVTDKMEGSSSAGEKDVGCISPELTVQWENKAEAVVLQVLATAEVVNKAKEAELGEQSFSECPVSLEKKTDAAEVASVTLRDAQTEEISPTDKIKSHSEHSEGDAADKMKAGLKDFQALKSEEDKYADLPQKQIDGSGQKVVKETKKEERVKATEQIKGYMRPTKSRGLPAPPPRPAVQAREKPRQLKANGMSRQRQEKAKPEEIKPVELVTGSDITAPPNKELPPSPEKKSKPSVSTPSAKPAATKTKPLSTTSPKRPASATPGQNKKPTSPTAGPTSATTPKRSATSTTRPSTLTPKDTKPKVTDAKSPDKRTSLSKPLSATTPRAAVKVSPATPRTTAASPITTASGPRSTATSPPKRPTSIKTETKLADARKTTAKSPSADLSRPKSAPANSAKSSATTPTATTPGTLASPGVATSRPKPKPAAARPTTASSATPEAKKPSTVKAPLKTSTVPKPPRPTSSVSAPDLKNIRSKIGSTDNIKHQPGGGRAKVEKKPESAGAARKSEPNAVSKMATTKTTVTKEGAQKQPNGKVQIVSKKANYSHVQSKCGSKDNIKHVPGGGNVPNAPKPASGSRSQPSIAPKPSPGSTNVQIQSKKVDISKVSSKCGSKTNIKHKPGGGDVKIENQKLNFKEKAQAKVGSLDNVGHVPAGGTVKIESHKLTFREKAKARTDHGADIVVSKSPNFSSSTSPWCSTSVNESLGSITSSSPRQQPAPHANDLSAVLVQQGL</sequence>
<feature type="compositionally biased region" description="Basic and acidic residues" evidence="8">
    <location>
        <begin position="1870"/>
        <end position="1884"/>
    </location>
</feature>
<keyword evidence="5" id="KW-0677">Repeat</keyword>
<evidence type="ECO:0000256" key="1">
    <source>
        <dbReference type="ARBA" id="ARBA00004245"/>
    </source>
</evidence>
<dbReference type="Proteomes" id="UP000291020">
    <property type="component" value="Unassembled WGS sequence"/>
</dbReference>
<dbReference type="InterPro" id="IPR027324">
    <property type="entry name" value="MAP2/MAP4/Tau"/>
</dbReference>
<reference evidence="10" key="1">
    <citation type="journal article" date="2017" name="PLoS ONE">
        <title>The Agassiz's desert tortoise genome provides a resource for the conservation of a threatened species.</title>
        <authorList>
            <person name="Tollis M."/>
            <person name="DeNardo D.F."/>
            <person name="Cornelius J.A."/>
            <person name="Dolby G.A."/>
            <person name="Edwards T."/>
            <person name="Henen B.T."/>
            <person name="Karl A.E."/>
            <person name="Murphy R.W."/>
            <person name="Kusumi K."/>
        </authorList>
    </citation>
    <scope>NUCLEOTIDE SEQUENCE [LARGE SCALE GENOMIC DNA]</scope>
</reference>
<evidence type="ECO:0000256" key="2">
    <source>
        <dbReference type="ARBA" id="ARBA00022490"/>
    </source>
</evidence>
<feature type="region of interest" description="Disordered" evidence="8">
    <location>
        <begin position="944"/>
        <end position="982"/>
    </location>
</feature>
<dbReference type="GO" id="GO:0000226">
    <property type="term" value="P:microtubule cytoskeleton organization"/>
    <property type="evidence" value="ECO:0007669"/>
    <property type="project" value="TreeGrafter"/>
</dbReference>
<dbReference type="Pfam" id="PF00418">
    <property type="entry name" value="Tubulin-binding"/>
    <property type="match status" value="4"/>
</dbReference>
<feature type="compositionally biased region" description="Low complexity" evidence="8">
    <location>
        <begin position="2412"/>
        <end position="2428"/>
    </location>
</feature>
<proteinExistence type="predicted"/>
<feature type="region of interest" description="Disordered" evidence="8">
    <location>
        <begin position="50"/>
        <end position="82"/>
    </location>
</feature>
<feature type="region of interest" description="Disordered" evidence="8">
    <location>
        <begin position="1021"/>
        <end position="1052"/>
    </location>
</feature>
<feature type="region of interest" description="Disordered" evidence="8">
    <location>
        <begin position="1865"/>
        <end position="2355"/>
    </location>
</feature>
<evidence type="ECO:0000256" key="6">
    <source>
        <dbReference type="ARBA" id="ARBA00023212"/>
    </source>
</evidence>
<feature type="compositionally biased region" description="Basic and acidic residues" evidence="8">
    <location>
        <begin position="543"/>
        <end position="553"/>
    </location>
</feature>
<feature type="compositionally biased region" description="Low complexity" evidence="8">
    <location>
        <begin position="1999"/>
        <end position="2012"/>
    </location>
</feature>
<feature type="region of interest" description="Disordered" evidence="8">
    <location>
        <begin position="1484"/>
        <end position="1518"/>
    </location>
</feature>
<feature type="compositionally biased region" description="Low complexity" evidence="8">
    <location>
        <begin position="2118"/>
        <end position="2168"/>
    </location>
</feature>
<feature type="region of interest" description="Disordered" evidence="8">
    <location>
        <begin position="1813"/>
        <end position="1835"/>
    </location>
</feature>
<organism evidence="9 10">
    <name type="scientific">Gopherus agassizii</name>
    <name type="common">Agassiz's desert tortoise</name>
    <dbReference type="NCBI Taxonomy" id="38772"/>
    <lineage>
        <taxon>Eukaryota</taxon>
        <taxon>Metazoa</taxon>
        <taxon>Chordata</taxon>
        <taxon>Craniata</taxon>
        <taxon>Vertebrata</taxon>
        <taxon>Euteleostomi</taxon>
        <taxon>Archelosauria</taxon>
        <taxon>Testudinata</taxon>
        <taxon>Testudines</taxon>
        <taxon>Cryptodira</taxon>
        <taxon>Durocryptodira</taxon>
        <taxon>Testudinoidea</taxon>
        <taxon>Testudinidae</taxon>
        <taxon>Gopherus</taxon>
    </lineage>
</organism>
<dbReference type="PANTHER" id="PTHR11501">
    <property type="entry name" value="MICROTUBULE-ASSOCIATED PROTEIN"/>
    <property type="match status" value="1"/>
</dbReference>
<dbReference type="GO" id="GO:0043005">
    <property type="term" value="C:neuron projection"/>
    <property type="evidence" value="ECO:0007669"/>
    <property type="project" value="TreeGrafter"/>
</dbReference>
<feature type="compositionally biased region" description="Basic and acidic residues" evidence="8">
    <location>
        <begin position="2096"/>
        <end position="2105"/>
    </location>
</feature>
<evidence type="ECO:0000256" key="8">
    <source>
        <dbReference type="SAM" id="MobiDB-lite"/>
    </source>
</evidence>
<dbReference type="GO" id="GO:0008017">
    <property type="term" value="F:microtubule binding"/>
    <property type="evidence" value="ECO:0007669"/>
    <property type="project" value="InterPro"/>
</dbReference>
<feature type="compositionally biased region" description="Polar residues" evidence="8">
    <location>
        <begin position="2065"/>
        <end position="2086"/>
    </location>
</feature>
<feature type="compositionally biased region" description="Basic and acidic residues" evidence="8">
    <location>
        <begin position="1680"/>
        <end position="1689"/>
    </location>
</feature>
<dbReference type="PROSITE" id="PS51491">
    <property type="entry name" value="TAU_MAP_2"/>
    <property type="match status" value="4"/>
</dbReference>